<dbReference type="Proteomes" id="UP000215459">
    <property type="component" value="Unassembled WGS sequence"/>
</dbReference>
<organism evidence="2 3">
    <name type="scientific">Paludifilum halophilum</name>
    <dbReference type="NCBI Taxonomy" id="1642702"/>
    <lineage>
        <taxon>Bacteria</taxon>
        <taxon>Bacillati</taxon>
        <taxon>Bacillota</taxon>
        <taxon>Bacilli</taxon>
        <taxon>Bacillales</taxon>
        <taxon>Thermoactinomycetaceae</taxon>
        <taxon>Paludifilum</taxon>
    </lineage>
</organism>
<comment type="caution">
    <text evidence="2">The sequence shown here is derived from an EMBL/GenBank/DDBJ whole genome shotgun (WGS) entry which is preliminary data.</text>
</comment>
<dbReference type="Pfam" id="PF12438">
    <property type="entry name" value="DUF3679"/>
    <property type="match status" value="1"/>
</dbReference>
<keyword evidence="3" id="KW-1185">Reference proteome</keyword>
<feature type="compositionally biased region" description="Basic and acidic residues" evidence="1">
    <location>
        <begin position="75"/>
        <end position="90"/>
    </location>
</feature>
<evidence type="ECO:0008006" key="4">
    <source>
        <dbReference type="Google" id="ProtNLM"/>
    </source>
</evidence>
<reference evidence="2 3" key="1">
    <citation type="submission" date="2017-07" db="EMBL/GenBank/DDBJ databases">
        <title>The genome sequence of Paludifilum halophilum highlights mechanisms for microbial adaptation to high salt environemnts.</title>
        <authorList>
            <person name="Belbahri L."/>
        </authorList>
    </citation>
    <scope>NUCLEOTIDE SEQUENCE [LARGE SCALE GENOMIC DNA]</scope>
    <source>
        <strain evidence="2 3">DSM 102817</strain>
    </source>
</reference>
<gene>
    <name evidence="2" type="ORF">CHM34_09195</name>
</gene>
<dbReference type="AlphaFoldDB" id="A0A235B6Z2"/>
<dbReference type="RefSeq" id="WP_094264318.1">
    <property type="nucleotide sequence ID" value="NZ_NOWF01000005.1"/>
</dbReference>
<dbReference type="OrthoDB" id="2990167at2"/>
<dbReference type="InterPro" id="IPR020534">
    <property type="entry name" value="Uncharacterised_YqxA"/>
</dbReference>
<name>A0A235B6Z2_9BACL</name>
<evidence type="ECO:0000313" key="3">
    <source>
        <dbReference type="Proteomes" id="UP000215459"/>
    </source>
</evidence>
<feature type="region of interest" description="Disordered" evidence="1">
    <location>
        <begin position="62"/>
        <end position="107"/>
    </location>
</feature>
<dbReference type="EMBL" id="NOWF01000005">
    <property type="protein sequence ID" value="OYD07647.1"/>
    <property type="molecule type" value="Genomic_DNA"/>
</dbReference>
<accession>A0A235B6Z2</accession>
<evidence type="ECO:0000256" key="1">
    <source>
        <dbReference type="SAM" id="MobiDB-lite"/>
    </source>
</evidence>
<feature type="compositionally biased region" description="Acidic residues" evidence="1">
    <location>
        <begin position="65"/>
        <end position="74"/>
    </location>
</feature>
<evidence type="ECO:0000313" key="2">
    <source>
        <dbReference type="EMBL" id="OYD07647.1"/>
    </source>
</evidence>
<proteinExistence type="predicted"/>
<protein>
    <recommendedName>
        <fullName evidence="4">DUF3679 domain-containing protein</fullName>
    </recommendedName>
</protein>
<sequence length="123" mass="13698">MQLMIRVFALMLVLMFGIFLGIDTAERNIQNIQGSQGATRAVQITPNDEGRVEIAVLGHVYETETPPEEPEEVDSGEKEEKAESTEREQVESDNWLAEAGNQTGTGMRKVSRKVLDYVVGLME</sequence>